<dbReference type="InParanoid" id="A0A067M2R7"/>
<feature type="compositionally biased region" description="Basic and acidic residues" evidence="1">
    <location>
        <begin position="109"/>
        <end position="121"/>
    </location>
</feature>
<evidence type="ECO:0000256" key="1">
    <source>
        <dbReference type="SAM" id="MobiDB-lite"/>
    </source>
</evidence>
<dbReference type="EMBL" id="KL198071">
    <property type="protein sequence ID" value="KDQ10078.1"/>
    <property type="molecule type" value="Genomic_DNA"/>
</dbReference>
<keyword evidence="3" id="KW-1185">Reference proteome</keyword>
<feature type="compositionally biased region" description="Low complexity" evidence="1">
    <location>
        <begin position="60"/>
        <end position="83"/>
    </location>
</feature>
<protein>
    <submittedName>
        <fullName evidence="2">Uncharacterized protein</fullName>
    </submittedName>
</protein>
<feature type="compositionally biased region" description="Basic and acidic residues" evidence="1">
    <location>
        <begin position="17"/>
        <end position="31"/>
    </location>
</feature>
<reference evidence="3" key="1">
    <citation type="journal article" date="2014" name="Proc. Natl. Acad. Sci. U.S.A.">
        <title>Extensive sampling of basidiomycete genomes demonstrates inadequacy of the white-rot/brown-rot paradigm for wood decay fungi.</title>
        <authorList>
            <person name="Riley R."/>
            <person name="Salamov A.A."/>
            <person name="Brown D.W."/>
            <person name="Nagy L.G."/>
            <person name="Floudas D."/>
            <person name="Held B.W."/>
            <person name="Levasseur A."/>
            <person name="Lombard V."/>
            <person name="Morin E."/>
            <person name="Otillar R."/>
            <person name="Lindquist E.A."/>
            <person name="Sun H."/>
            <person name="LaButti K.M."/>
            <person name="Schmutz J."/>
            <person name="Jabbour D."/>
            <person name="Luo H."/>
            <person name="Baker S.E."/>
            <person name="Pisabarro A.G."/>
            <person name="Walton J.D."/>
            <person name="Blanchette R.A."/>
            <person name="Henrissat B."/>
            <person name="Martin F."/>
            <person name="Cullen D."/>
            <person name="Hibbett D.S."/>
            <person name="Grigoriev I.V."/>
        </authorList>
    </citation>
    <scope>NUCLEOTIDE SEQUENCE [LARGE SCALE GENOMIC DNA]</scope>
    <source>
        <strain evidence="3">FD-172 SS1</strain>
    </source>
</reference>
<gene>
    <name evidence="2" type="ORF">BOTBODRAFT_178451</name>
</gene>
<proteinExistence type="predicted"/>
<dbReference type="AlphaFoldDB" id="A0A067M2R7"/>
<dbReference type="HOGENOM" id="CLU_1686283_0_0_1"/>
<name>A0A067M2R7_BOTB1</name>
<dbReference type="Proteomes" id="UP000027195">
    <property type="component" value="Unassembled WGS sequence"/>
</dbReference>
<evidence type="ECO:0000313" key="2">
    <source>
        <dbReference type="EMBL" id="KDQ10078.1"/>
    </source>
</evidence>
<accession>A0A067M2R7</accession>
<sequence>MAATTANRGASAGGKPSQRDTSRWHPYEHQKHASTRTVSHPISPPRTNPISANVSPFTPPASRTSSTVSTSSTCVETVTPPSSCLNSTKPTPAHTLRTISSFSASSTDFSRREKLLSKEEKTRYAHHLVGGRYSSGPYGSSSGLWSLCWAPRTSRW</sequence>
<organism evidence="2 3">
    <name type="scientific">Botryobasidium botryosum (strain FD-172 SS1)</name>
    <dbReference type="NCBI Taxonomy" id="930990"/>
    <lineage>
        <taxon>Eukaryota</taxon>
        <taxon>Fungi</taxon>
        <taxon>Dikarya</taxon>
        <taxon>Basidiomycota</taxon>
        <taxon>Agaricomycotina</taxon>
        <taxon>Agaricomycetes</taxon>
        <taxon>Cantharellales</taxon>
        <taxon>Botryobasidiaceae</taxon>
        <taxon>Botryobasidium</taxon>
    </lineage>
</organism>
<feature type="region of interest" description="Disordered" evidence="1">
    <location>
        <begin position="1"/>
        <end position="121"/>
    </location>
</feature>
<evidence type="ECO:0000313" key="3">
    <source>
        <dbReference type="Proteomes" id="UP000027195"/>
    </source>
</evidence>